<proteinExistence type="predicted"/>
<dbReference type="AlphaFoldDB" id="A0A9P6RPC8"/>
<dbReference type="Proteomes" id="UP000823405">
    <property type="component" value="Unassembled WGS sequence"/>
</dbReference>
<evidence type="ECO:0000256" key="1">
    <source>
        <dbReference type="SAM" id="MobiDB-lite"/>
    </source>
</evidence>
<sequence length="123" mass="14226">MFMRRFRMNREPNQTEVLLRQMSDMDKFAERVSELCAQVAELTEDAARDPEAQARLAKLQQTWDSSNSAVPEQIEQIQAHMQRAVAYSEEYTKAMRAESDPSDAANQRQRSDKVAYKKARQLA</sequence>
<keyword evidence="3" id="KW-1185">Reference proteome</keyword>
<name>A0A9P6RPC8_9FUNG</name>
<feature type="region of interest" description="Disordered" evidence="1">
    <location>
        <begin position="94"/>
        <end position="123"/>
    </location>
</feature>
<reference evidence="2" key="1">
    <citation type="journal article" date="2020" name="Fungal Divers.">
        <title>Resolving the Mortierellaceae phylogeny through synthesis of multi-gene phylogenetics and phylogenomics.</title>
        <authorList>
            <person name="Vandepol N."/>
            <person name="Liber J."/>
            <person name="Desiro A."/>
            <person name="Na H."/>
            <person name="Kennedy M."/>
            <person name="Barry K."/>
            <person name="Grigoriev I.V."/>
            <person name="Miller A.N."/>
            <person name="O'Donnell K."/>
            <person name="Stajich J.E."/>
            <person name="Bonito G."/>
        </authorList>
    </citation>
    <scope>NUCLEOTIDE SEQUENCE</scope>
    <source>
        <strain evidence="2">NVP60</strain>
    </source>
</reference>
<dbReference type="EMBL" id="JAAAIN010000011">
    <property type="protein sequence ID" value="KAG0323086.1"/>
    <property type="molecule type" value="Genomic_DNA"/>
</dbReference>
<protein>
    <submittedName>
        <fullName evidence="2">Uncharacterized protein</fullName>
    </submittedName>
</protein>
<evidence type="ECO:0000313" key="3">
    <source>
        <dbReference type="Proteomes" id="UP000823405"/>
    </source>
</evidence>
<comment type="caution">
    <text evidence="2">The sequence shown here is derived from an EMBL/GenBank/DDBJ whole genome shotgun (WGS) entry which is preliminary data.</text>
</comment>
<gene>
    <name evidence="2" type="ORF">BGZ97_000552</name>
</gene>
<accession>A0A9P6RPC8</accession>
<organism evidence="2 3">
    <name type="scientific">Linnemannia gamsii</name>
    <dbReference type="NCBI Taxonomy" id="64522"/>
    <lineage>
        <taxon>Eukaryota</taxon>
        <taxon>Fungi</taxon>
        <taxon>Fungi incertae sedis</taxon>
        <taxon>Mucoromycota</taxon>
        <taxon>Mortierellomycotina</taxon>
        <taxon>Mortierellomycetes</taxon>
        <taxon>Mortierellales</taxon>
        <taxon>Mortierellaceae</taxon>
        <taxon>Linnemannia</taxon>
    </lineage>
</organism>
<evidence type="ECO:0000313" key="2">
    <source>
        <dbReference type="EMBL" id="KAG0323086.1"/>
    </source>
</evidence>